<dbReference type="InterPro" id="IPR049560">
    <property type="entry name" value="MeTrfase_RsmB-F_NOP2_cat"/>
</dbReference>
<evidence type="ECO:0000313" key="7">
    <source>
        <dbReference type="Proteomes" id="UP000509301"/>
    </source>
</evidence>
<keyword evidence="1 6" id="KW-0489">Methyltransferase</keyword>
<evidence type="ECO:0000256" key="3">
    <source>
        <dbReference type="ARBA" id="ARBA00022691"/>
    </source>
</evidence>
<dbReference type="GO" id="GO:0001510">
    <property type="term" value="P:RNA methylation"/>
    <property type="evidence" value="ECO:0007669"/>
    <property type="project" value="InterPro"/>
</dbReference>
<keyword evidence="7" id="KW-1185">Reference proteome</keyword>
<dbReference type="AlphaFoldDB" id="A0A6N0NS70"/>
<keyword evidence="3" id="KW-0949">S-adenosyl-L-methionine</keyword>
<evidence type="ECO:0000259" key="5">
    <source>
        <dbReference type="PROSITE" id="PS51686"/>
    </source>
</evidence>
<organism evidence="6 7">
    <name type="scientific">Metallosphaera tengchongensis</name>
    <dbReference type="NCBI Taxonomy" id="1532350"/>
    <lineage>
        <taxon>Archaea</taxon>
        <taxon>Thermoproteota</taxon>
        <taxon>Thermoprotei</taxon>
        <taxon>Sulfolobales</taxon>
        <taxon>Sulfolobaceae</taxon>
        <taxon>Metallosphaera</taxon>
    </lineage>
</organism>
<protein>
    <submittedName>
        <fullName evidence="6">RsmB/NOP family class I SAM-dependent RNA methyltransferase</fullName>
    </submittedName>
</protein>
<dbReference type="Pfam" id="PF01189">
    <property type="entry name" value="Methyltr_RsmB-F"/>
    <property type="match status" value="1"/>
</dbReference>
<sequence length="362" mass="41761">MNEIDFLSTVLFYVEDGYPLPVAFSKAKSTKRVKSNYDDLYEISRKLVLSYFSLNGKTRRKKVKEFLSMDGVNVGLPAWMERELNTLIDIEKYKKSLVNGKAQWFRVNRILADEDKILKSLEMKGLEFARDPDFPYIYRSLSKDVSKTEEFQNFKIIIQDKASVAVVEALKPKEYEKIYEMASSPGLKSQLIYEKTEGKVELFLAEIDRRRLDKEVDLLKKFGVDFKNVHFVNQDSRYGSIRYADAVLIDAPCSTSGVISIDPSILLSLRNKSKVKQYSRVQQSLLEDLFSIKFKRAVYSVCSIFPEEAEMLLDKLKDMLLPTDIPGSKGYTSFESGRLGVRYFNFVHKTEDFFIGKLKGNE</sequence>
<dbReference type="InterPro" id="IPR029063">
    <property type="entry name" value="SAM-dependent_MTases_sf"/>
</dbReference>
<feature type="domain" description="SAM-dependent MTase RsmB/NOP-type" evidence="5">
    <location>
        <begin position="93"/>
        <end position="361"/>
    </location>
</feature>
<dbReference type="InterPro" id="IPR023267">
    <property type="entry name" value="RCMT"/>
</dbReference>
<evidence type="ECO:0000313" key="6">
    <source>
        <dbReference type="EMBL" id="QKQ99693.1"/>
    </source>
</evidence>
<dbReference type="PANTHER" id="PTHR22807">
    <property type="entry name" value="NOP2 YEAST -RELATED NOL1/NOP2/FMU SUN DOMAIN-CONTAINING"/>
    <property type="match status" value="1"/>
</dbReference>
<dbReference type="PANTHER" id="PTHR22807:SF70">
    <property type="entry name" value="TRNA_RRNA CYTOSINE-C5-METHYLASE, NOL1_NOP2_SUN FAMILY, FUSED TO N-TERMINAL NUSB REGULATOR DOMAIN"/>
    <property type="match status" value="1"/>
</dbReference>
<proteinExistence type="predicted"/>
<gene>
    <name evidence="6" type="ORF">GWK48_04175</name>
</gene>
<dbReference type="OrthoDB" id="14725at2157"/>
<dbReference type="Gene3D" id="3.40.50.150">
    <property type="entry name" value="Vaccinia Virus protein VP39"/>
    <property type="match status" value="1"/>
</dbReference>
<dbReference type="GO" id="GO:0008173">
    <property type="term" value="F:RNA methyltransferase activity"/>
    <property type="evidence" value="ECO:0007669"/>
    <property type="project" value="InterPro"/>
</dbReference>
<evidence type="ECO:0000256" key="4">
    <source>
        <dbReference type="ARBA" id="ARBA00022884"/>
    </source>
</evidence>
<evidence type="ECO:0000256" key="1">
    <source>
        <dbReference type="ARBA" id="ARBA00022603"/>
    </source>
</evidence>
<dbReference type="PRINTS" id="PR02008">
    <property type="entry name" value="RCMTFAMILY"/>
</dbReference>
<dbReference type="EMBL" id="CP049074">
    <property type="protein sequence ID" value="QKQ99693.1"/>
    <property type="molecule type" value="Genomic_DNA"/>
</dbReference>
<dbReference type="GO" id="GO:0003723">
    <property type="term" value="F:RNA binding"/>
    <property type="evidence" value="ECO:0007669"/>
    <property type="project" value="UniProtKB-KW"/>
</dbReference>
<evidence type="ECO:0000256" key="2">
    <source>
        <dbReference type="ARBA" id="ARBA00022679"/>
    </source>
</evidence>
<dbReference type="InterPro" id="IPR001678">
    <property type="entry name" value="MeTrfase_RsmB-F_NOP2_dom"/>
</dbReference>
<dbReference type="KEGG" id="mten:GWK48_04175"/>
<keyword evidence="2 6" id="KW-0808">Transferase</keyword>
<dbReference type="Proteomes" id="UP000509301">
    <property type="component" value="Chromosome"/>
</dbReference>
<accession>A0A6N0NS70</accession>
<dbReference type="SUPFAM" id="SSF53335">
    <property type="entry name" value="S-adenosyl-L-methionine-dependent methyltransferases"/>
    <property type="match status" value="1"/>
</dbReference>
<dbReference type="PROSITE" id="PS51686">
    <property type="entry name" value="SAM_MT_RSMB_NOP"/>
    <property type="match status" value="1"/>
</dbReference>
<reference evidence="6 7" key="1">
    <citation type="submission" date="2020-02" db="EMBL/GenBank/DDBJ databases">
        <title>Comparative genome analysis reveals the metabolism and evolution of the thermophilic archaeal genus Metallosphaera.</title>
        <authorList>
            <person name="Jiang C."/>
        </authorList>
    </citation>
    <scope>NUCLEOTIDE SEQUENCE [LARGE SCALE GENOMIC DNA]</scope>
    <source>
        <strain evidence="6 7">Ric-A</strain>
    </source>
</reference>
<keyword evidence="4" id="KW-0694">RNA-binding</keyword>
<name>A0A6N0NS70_9CREN</name>